<comment type="caution">
    <text evidence="1">The sequence shown here is derived from an EMBL/GenBank/DDBJ whole genome shotgun (WGS) entry which is preliminary data.</text>
</comment>
<evidence type="ECO:0000313" key="2">
    <source>
        <dbReference type="Proteomes" id="UP001310594"/>
    </source>
</evidence>
<organism evidence="1 2">
    <name type="scientific">Elasticomyces elasticus</name>
    <dbReference type="NCBI Taxonomy" id="574655"/>
    <lineage>
        <taxon>Eukaryota</taxon>
        <taxon>Fungi</taxon>
        <taxon>Dikarya</taxon>
        <taxon>Ascomycota</taxon>
        <taxon>Pezizomycotina</taxon>
        <taxon>Dothideomycetes</taxon>
        <taxon>Dothideomycetidae</taxon>
        <taxon>Mycosphaerellales</taxon>
        <taxon>Teratosphaeriaceae</taxon>
        <taxon>Elasticomyces</taxon>
    </lineage>
</organism>
<dbReference type="Proteomes" id="UP001310594">
    <property type="component" value="Unassembled WGS sequence"/>
</dbReference>
<dbReference type="AlphaFoldDB" id="A0AAN7VL64"/>
<evidence type="ECO:0000313" key="1">
    <source>
        <dbReference type="EMBL" id="KAK5690840.1"/>
    </source>
</evidence>
<dbReference type="EMBL" id="JAVRQU010000023">
    <property type="protein sequence ID" value="KAK5690840.1"/>
    <property type="molecule type" value="Genomic_DNA"/>
</dbReference>
<name>A0AAN7VL64_9PEZI</name>
<gene>
    <name evidence="1" type="ORF">LTR97_012001</name>
</gene>
<reference evidence="1" key="1">
    <citation type="submission" date="2023-08" db="EMBL/GenBank/DDBJ databases">
        <title>Black Yeasts Isolated from many extreme environments.</title>
        <authorList>
            <person name="Coleine C."/>
            <person name="Stajich J.E."/>
            <person name="Selbmann L."/>
        </authorList>
    </citation>
    <scope>NUCLEOTIDE SEQUENCE</scope>
    <source>
        <strain evidence="1">CCFEE 5810</strain>
    </source>
</reference>
<accession>A0AAN7VL64</accession>
<sequence length="93" mass="11012">MKYKKWEIKAFNVEANNNRRSLSQEIEVELAFDTHFSKKHFPGRHVDNDIKRMFEFQIMRGRITSKKIKVVLKGCAGMNESHYGAWRTFALGY</sequence>
<proteinExistence type="predicted"/>
<protein>
    <submittedName>
        <fullName evidence="1">Uncharacterized protein</fullName>
    </submittedName>
</protein>